<dbReference type="SMART" id="SM00131">
    <property type="entry name" value="KU"/>
    <property type="match status" value="1"/>
</dbReference>
<evidence type="ECO:0000313" key="4">
    <source>
        <dbReference type="Proteomes" id="UP001652582"/>
    </source>
</evidence>
<feature type="region of interest" description="Disordered" evidence="1">
    <location>
        <begin position="130"/>
        <end position="168"/>
    </location>
</feature>
<dbReference type="Proteomes" id="UP001652582">
    <property type="component" value="Chromosome 3"/>
</dbReference>
<keyword evidence="2" id="KW-0732">Signal</keyword>
<feature type="domain" description="BPTI/Kunitz inhibitor" evidence="3">
    <location>
        <begin position="23"/>
        <end position="77"/>
    </location>
</feature>
<feature type="compositionally biased region" description="Polar residues" evidence="1">
    <location>
        <begin position="134"/>
        <end position="143"/>
    </location>
</feature>
<dbReference type="Gene3D" id="4.10.410.10">
    <property type="entry name" value="Pancreatic trypsin inhibitor Kunitz domain"/>
    <property type="match status" value="1"/>
</dbReference>
<dbReference type="SUPFAM" id="SSF57362">
    <property type="entry name" value="BPTI-like"/>
    <property type="match status" value="1"/>
</dbReference>
<keyword evidence="4" id="KW-1185">Reference proteome</keyword>
<reference evidence="5" key="1">
    <citation type="submission" date="2025-08" db="UniProtKB">
        <authorList>
            <consortium name="RefSeq"/>
        </authorList>
    </citation>
    <scope>IDENTIFICATION</scope>
</reference>
<evidence type="ECO:0000313" key="5">
    <source>
        <dbReference type="RefSeq" id="XP_052747171.1"/>
    </source>
</evidence>
<accession>A0ABM3M6R1</accession>
<evidence type="ECO:0000256" key="1">
    <source>
        <dbReference type="SAM" id="MobiDB-lite"/>
    </source>
</evidence>
<proteinExistence type="predicted"/>
<protein>
    <submittedName>
        <fullName evidence="5">Uncharacterized protein LOC128199886</fullName>
    </submittedName>
</protein>
<evidence type="ECO:0000256" key="2">
    <source>
        <dbReference type="SAM" id="SignalP"/>
    </source>
</evidence>
<feature type="signal peptide" evidence="2">
    <location>
        <begin position="1"/>
        <end position="19"/>
    </location>
</feature>
<feature type="compositionally biased region" description="Low complexity" evidence="1">
    <location>
        <begin position="154"/>
        <end position="168"/>
    </location>
</feature>
<gene>
    <name evidence="5" type="primary">LOC128199886</name>
</gene>
<dbReference type="InterPro" id="IPR036880">
    <property type="entry name" value="Kunitz_BPTI_sf"/>
</dbReference>
<organism evidence="4 5">
    <name type="scientific">Bicyclus anynana</name>
    <name type="common">Squinting bush brown butterfly</name>
    <dbReference type="NCBI Taxonomy" id="110368"/>
    <lineage>
        <taxon>Eukaryota</taxon>
        <taxon>Metazoa</taxon>
        <taxon>Ecdysozoa</taxon>
        <taxon>Arthropoda</taxon>
        <taxon>Hexapoda</taxon>
        <taxon>Insecta</taxon>
        <taxon>Pterygota</taxon>
        <taxon>Neoptera</taxon>
        <taxon>Endopterygota</taxon>
        <taxon>Lepidoptera</taxon>
        <taxon>Glossata</taxon>
        <taxon>Ditrysia</taxon>
        <taxon>Papilionoidea</taxon>
        <taxon>Nymphalidae</taxon>
        <taxon>Satyrinae</taxon>
        <taxon>Satyrini</taxon>
        <taxon>Mycalesina</taxon>
        <taxon>Bicyclus</taxon>
    </lineage>
</organism>
<dbReference type="GeneID" id="128199886"/>
<evidence type="ECO:0000259" key="3">
    <source>
        <dbReference type="SMART" id="SM00131"/>
    </source>
</evidence>
<name>A0ABM3M6R1_BICAN</name>
<dbReference type="Pfam" id="PF00014">
    <property type="entry name" value="Kunitz_BPTI"/>
    <property type="match status" value="1"/>
</dbReference>
<feature type="chain" id="PRO_5047002922" evidence="2">
    <location>
        <begin position="20"/>
        <end position="168"/>
    </location>
</feature>
<dbReference type="InterPro" id="IPR002223">
    <property type="entry name" value="Kunitz_BPTI"/>
</dbReference>
<sequence>MLQTISVFIFLFIYITIDAVPPEACFAKFRWDDCGRAPKRVLYYWKPGSRCEVGTWRGCLPNLNMFQDEYECVSTCIFTARAQAPDYHAIIETEDENITSISDIVTTSADDNQTTVEVTTVETNTTTAEAGNTDVTETTTVANGTAEEVSNEPSSTDDNATSTNSTSE</sequence>
<dbReference type="RefSeq" id="XP_052747171.1">
    <property type="nucleotide sequence ID" value="XM_052891211.1"/>
</dbReference>